<dbReference type="OrthoDB" id="9799092at2"/>
<dbReference type="Pfam" id="PF04229">
    <property type="entry name" value="GrpB"/>
    <property type="match status" value="1"/>
</dbReference>
<dbReference type="STRING" id="1533.SAMN05443638_101111"/>
<protein>
    <submittedName>
        <fullName evidence="1">GrpB domain, predicted nucleotidyltransferase, UPF0157 family</fullName>
    </submittedName>
</protein>
<name>A0A1M4SP23_9CLOT</name>
<dbReference type="InterPro" id="IPR007344">
    <property type="entry name" value="GrpB/CoaE"/>
</dbReference>
<keyword evidence="2" id="KW-1185">Reference proteome</keyword>
<gene>
    <name evidence="1" type="ORF">SAMN05443638_101111</name>
</gene>
<dbReference type="Proteomes" id="UP000184035">
    <property type="component" value="Unassembled WGS sequence"/>
</dbReference>
<dbReference type="InterPro" id="IPR043519">
    <property type="entry name" value="NT_sf"/>
</dbReference>
<sequence>MIGLSRKKVKIVPYNNQWKEEYIKEEKLLYSLVGKYVLDIQHVGSTSIEGLDAKHIIDIAIAVKSLENVENFKYLLEEIGYSFRENAGVLGRLFFAKGSENLRTHYLHIEVFNSDIWKNHIYFRNYLRIHTEYILEYSKLKKALAIKYKDDRNTYTKEKDKFITMILKKAKDEFE</sequence>
<evidence type="ECO:0000313" key="2">
    <source>
        <dbReference type="Proteomes" id="UP000184035"/>
    </source>
</evidence>
<accession>A0A1M4SP23</accession>
<dbReference type="PANTHER" id="PTHR34822">
    <property type="entry name" value="GRPB DOMAIN PROTEIN (AFU_ORTHOLOGUE AFUA_1G01530)"/>
    <property type="match status" value="1"/>
</dbReference>
<dbReference type="Gene3D" id="3.30.460.10">
    <property type="entry name" value="Beta Polymerase, domain 2"/>
    <property type="match status" value="1"/>
</dbReference>
<evidence type="ECO:0000313" key="1">
    <source>
        <dbReference type="EMBL" id="SHE33951.1"/>
    </source>
</evidence>
<dbReference type="EMBL" id="FQVM01000001">
    <property type="protein sequence ID" value="SHE33951.1"/>
    <property type="molecule type" value="Genomic_DNA"/>
</dbReference>
<reference evidence="1 2" key="1">
    <citation type="submission" date="2016-11" db="EMBL/GenBank/DDBJ databases">
        <authorList>
            <person name="Jaros S."/>
            <person name="Januszkiewicz K."/>
            <person name="Wedrychowicz H."/>
        </authorList>
    </citation>
    <scope>NUCLEOTIDE SEQUENCE [LARGE SCALE GENOMIC DNA]</scope>
    <source>
        <strain evidence="1 2">DSM 2631</strain>
    </source>
</reference>
<organism evidence="1 2">
    <name type="scientific">Clostridium fallax</name>
    <dbReference type="NCBI Taxonomy" id="1533"/>
    <lineage>
        <taxon>Bacteria</taxon>
        <taxon>Bacillati</taxon>
        <taxon>Bacillota</taxon>
        <taxon>Clostridia</taxon>
        <taxon>Eubacteriales</taxon>
        <taxon>Clostridiaceae</taxon>
        <taxon>Clostridium</taxon>
    </lineage>
</organism>
<proteinExistence type="predicted"/>
<dbReference type="PANTHER" id="PTHR34822:SF1">
    <property type="entry name" value="GRPB FAMILY PROTEIN"/>
    <property type="match status" value="1"/>
</dbReference>
<dbReference type="AlphaFoldDB" id="A0A1M4SP23"/>
<dbReference type="SUPFAM" id="SSF81301">
    <property type="entry name" value="Nucleotidyltransferase"/>
    <property type="match status" value="1"/>
</dbReference>
<keyword evidence="1" id="KW-0808">Transferase</keyword>
<dbReference type="RefSeq" id="WP_072892275.1">
    <property type="nucleotide sequence ID" value="NZ_FQVM01000001.1"/>
</dbReference>
<dbReference type="GO" id="GO:0016740">
    <property type="term" value="F:transferase activity"/>
    <property type="evidence" value="ECO:0007669"/>
    <property type="project" value="UniProtKB-KW"/>
</dbReference>